<keyword evidence="2" id="KW-1185">Reference proteome</keyword>
<organism evidence="1 2">
    <name type="scientific">Morus notabilis</name>
    <dbReference type="NCBI Taxonomy" id="981085"/>
    <lineage>
        <taxon>Eukaryota</taxon>
        <taxon>Viridiplantae</taxon>
        <taxon>Streptophyta</taxon>
        <taxon>Embryophyta</taxon>
        <taxon>Tracheophyta</taxon>
        <taxon>Spermatophyta</taxon>
        <taxon>Magnoliopsida</taxon>
        <taxon>eudicotyledons</taxon>
        <taxon>Gunneridae</taxon>
        <taxon>Pentapetalae</taxon>
        <taxon>rosids</taxon>
        <taxon>fabids</taxon>
        <taxon>Rosales</taxon>
        <taxon>Moraceae</taxon>
        <taxon>Moreae</taxon>
        <taxon>Morus</taxon>
    </lineage>
</organism>
<accession>W9RIM3</accession>
<proteinExistence type="predicted"/>
<reference evidence="2" key="1">
    <citation type="submission" date="2013-01" db="EMBL/GenBank/DDBJ databases">
        <title>Draft Genome Sequence of a Mulberry Tree, Morus notabilis C.K. Schneid.</title>
        <authorList>
            <person name="He N."/>
            <person name="Zhao S."/>
        </authorList>
    </citation>
    <scope>NUCLEOTIDE SEQUENCE</scope>
</reference>
<dbReference type="AlphaFoldDB" id="W9RIM3"/>
<protein>
    <submittedName>
        <fullName evidence="1">Uncharacterized protein</fullName>
    </submittedName>
</protein>
<evidence type="ECO:0000313" key="2">
    <source>
        <dbReference type="Proteomes" id="UP000030645"/>
    </source>
</evidence>
<dbReference type="Proteomes" id="UP000030645">
    <property type="component" value="Unassembled WGS sequence"/>
</dbReference>
<dbReference type="EMBL" id="KE345076">
    <property type="protein sequence ID" value="EXB93518.1"/>
    <property type="molecule type" value="Genomic_DNA"/>
</dbReference>
<gene>
    <name evidence="1" type="ORF">L484_001614</name>
</gene>
<sequence>MGPVSTTKDVAFPVQVVDREESFDLTADGPRYDTKICRPSRGSLRVRRIRRILGPVTTPKVVAILVPVVDREESINQTADGPRYNTKSCRRPRGGCRVRRELLSNV</sequence>
<name>W9RIM3_9ROSA</name>
<evidence type="ECO:0000313" key="1">
    <source>
        <dbReference type="EMBL" id="EXB93518.1"/>
    </source>
</evidence>